<comment type="caution">
    <text evidence="2">The sequence shown here is derived from an EMBL/GenBank/DDBJ whole genome shotgun (WGS) entry which is preliminary data.</text>
</comment>
<feature type="region of interest" description="Disordered" evidence="1">
    <location>
        <begin position="1"/>
        <end position="36"/>
    </location>
</feature>
<proteinExistence type="predicted"/>
<dbReference type="EMBL" id="MLJW01005837">
    <property type="protein sequence ID" value="OIQ67578.1"/>
    <property type="molecule type" value="Genomic_DNA"/>
</dbReference>
<evidence type="ECO:0000256" key="1">
    <source>
        <dbReference type="SAM" id="MobiDB-lite"/>
    </source>
</evidence>
<gene>
    <name evidence="2" type="ORF">GALL_508440</name>
</gene>
<protein>
    <submittedName>
        <fullName evidence="2">Uncharacterized protein</fullName>
    </submittedName>
</protein>
<sequence>MAEGIVPIGPGQNLPTLTRVRREGGSSPPQPQPRRAIPDAALAGLGDAHGRDAHQMDQILLAPLVGEGLEEVNEGQQFPGPLGDPEGQFTQAVEGGGPHDRGPAQLIFLIRQHSLRPEPLS</sequence>
<reference evidence="2" key="1">
    <citation type="submission" date="2016-10" db="EMBL/GenBank/DDBJ databases">
        <title>Sequence of Gallionella enrichment culture.</title>
        <authorList>
            <person name="Poehlein A."/>
            <person name="Muehling M."/>
            <person name="Daniel R."/>
        </authorList>
    </citation>
    <scope>NUCLEOTIDE SEQUENCE</scope>
</reference>
<name>A0A1J5P8P5_9ZZZZ</name>
<evidence type="ECO:0000313" key="2">
    <source>
        <dbReference type="EMBL" id="OIQ67578.1"/>
    </source>
</evidence>
<organism evidence="2">
    <name type="scientific">mine drainage metagenome</name>
    <dbReference type="NCBI Taxonomy" id="410659"/>
    <lineage>
        <taxon>unclassified sequences</taxon>
        <taxon>metagenomes</taxon>
        <taxon>ecological metagenomes</taxon>
    </lineage>
</organism>
<accession>A0A1J5P8P5</accession>
<dbReference type="AlphaFoldDB" id="A0A1J5P8P5"/>